<organism evidence="1 2">
    <name type="scientific">Dorcoceras hygrometricum</name>
    <dbReference type="NCBI Taxonomy" id="472368"/>
    <lineage>
        <taxon>Eukaryota</taxon>
        <taxon>Viridiplantae</taxon>
        <taxon>Streptophyta</taxon>
        <taxon>Embryophyta</taxon>
        <taxon>Tracheophyta</taxon>
        <taxon>Spermatophyta</taxon>
        <taxon>Magnoliopsida</taxon>
        <taxon>eudicotyledons</taxon>
        <taxon>Gunneridae</taxon>
        <taxon>Pentapetalae</taxon>
        <taxon>asterids</taxon>
        <taxon>lamiids</taxon>
        <taxon>Lamiales</taxon>
        <taxon>Gesneriaceae</taxon>
        <taxon>Didymocarpoideae</taxon>
        <taxon>Trichosporeae</taxon>
        <taxon>Loxocarpinae</taxon>
        <taxon>Dorcoceras</taxon>
    </lineage>
</organism>
<accession>A0A2Z7CMD9</accession>
<evidence type="ECO:0000313" key="2">
    <source>
        <dbReference type="Proteomes" id="UP000250235"/>
    </source>
</evidence>
<keyword evidence="2" id="KW-1185">Reference proteome</keyword>
<dbReference type="AlphaFoldDB" id="A0A2Z7CMD9"/>
<name>A0A2Z7CMD9_9LAMI</name>
<sequence length="128" mass="14856">MRTQIRKKKVLRMPFLTNFHVSTVFKSSSVWCIYSEENSCRVQAYQKEEDAVALTKSGLHSLCQQYGSDEDDDKWTIKIVFTFFFLISLAYKLWHHSLHPTVRTSGFLCGFFQVCFSLPKKEKTGGSK</sequence>
<reference evidence="1 2" key="1">
    <citation type="journal article" date="2015" name="Proc. Natl. Acad. Sci. U.S.A.">
        <title>The resurrection genome of Boea hygrometrica: A blueprint for survival of dehydration.</title>
        <authorList>
            <person name="Xiao L."/>
            <person name="Yang G."/>
            <person name="Zhang L."/>
            <person name="Yang X."/>
            <person name="Zhao S."/>
            <person name="Ji Z."/>
            <person name="Zhou Q."/>
            <person name="Hu M."/>
            <person name="Wang Y."/>
            <person name="Chen M."/>
            <person name="Xu Y."/>
            <person name="Jin H."/>
            <person name="Xiao X."/>
            <person name="Hu G."/>
            <person name="Bao F."/>
            <person name="Hu Y."/>
            <person name="Wan P."/>
            <person name="Li L."/>
            <person name="Deng X."/>
            <person name="Kuang T."/>
            <person name="Xiang C."/>
            <person name="Zhu J.K."/>
            <person name="Oliver M.J."/>
            <person name="He Y."/>
        </authorList>
    </citation>
    <scope>NUCLEOTIDE SEQUENCE [LARGE SCALE GENOMIC DNA]</scope>
    <source>
        <strain evidence="2">cv. XS01</strain>
    </source>
</reference>
<dbReference type="EMBL" id="KQ995763">
    <property type="protein sequence ID" value="KZV45879.1"/>
    <property type="molecule type" value="Genomic_DNA"/>
</dbReference>
<gene>
    <name evidence="1" type="ORF">F511_35547</name>
</gene>
<proteinExistence type="predicted"/>
<protein>
    <submittedName>
        <fullName evidence="1">Uncharacterized protein</fullName>
    </submittedName>
</protein>
<evidence type="ECO:0000313" key="1">
    <source>
        <dbReference type="EMBL" id="KZV45879.1"/>
    </source>
</evidence>
<dbReference type="Proteomes" id="UP000250235">
    <property type="component" value="Unassembled WGS sequence"/>
</dbReference>